<evidence type="ECO:0000256" key="1">
    <source>
        <dbReference type="ARBA" id="ARBA00007705"/>
    </source>
</evidence>
<dbReference type="SMART" id="SM00474">
    <property type="entry name" value="35EXOc"/>
    <property type="match status" value="1"/>
</dbReference>
<keyword evidence="13 16" id="KW-0234">DNA repair</keyword>
<dbReference type="Pfam" id="PF02739">
    <property type="entry name" value="5_3_exonuc_N"/>
    <property type="match status" value="1"/>
</dbReference>
<evidence type="ECO:0000313" key="21">
    <source>
        <dbReference type="EMBL" id="QNJ97759.1"/>
    </source>
</evidence>
<dbReference type="SUPFAM" id="SSF56672">
    <property type="entry name" value="DNA/RNA polymerases"/>
    <property type="match status" value="1"/>
</dbReference>
<dbReference type="PROSITE" id="PS00447">
    <property type="entry name" value="DNA_POLYMERASE_A"/>
    <property type="match status" value="1"/>
</dbReference>
<dbReference type="InterPro" id="IPR036397">
    <property type="entry name" value="RNaseH_sf"/>
</dbReference>
<evidence type="ECO:0000256" key="15">
    <source>
        <dbReference type="NCBIfam" id="TIGR00593"/>
    </source>
</evidence>
<dbReference type="InterPro" id="IPR043502">
    <property type="entry name" value="DNA/RNA_pol_sf"/>
</dbReference>
<proteinExistence type="inferred from homology"/>
<evidence type="ECO:0000256" key="4">
    <source>
        <dbReference type="ARBA" id="ARBA00022679"/>
    </source>
</evidence>
<keyword evidence="4 16" id="KW-0808">Transferase</keyword>
<sequence length="960" mass="107933">MSDQKRLFLVDAYALIFRGYYAFIKNPRINSKGLDTSAIMGFMNSLLDVIKRERPDHLAVCFDKGGSESRNEMYAEYKANRDATPEAISLAIPYICKILEAMHVPIMVKEGFEADDVIGTLAKKAEKQGYKTYMVTPDKDFAQLVSENIFMYRPVFGGGYETWGIPEVKAKFEVDDPKQVIDFLGMMGDSSDNIPGLPGVGEKTAKKFIAAYGSMEGLLANTHELKGKMKEKVEAAKELGLLSKELARIMLDVPVEFHEEDFEMSEPDIAGVTEIFEDLEFRRLKDNFLKTFTAEGMASNGTSHGDKPKAEDTASNSKSSVSVSSSANEGKQAGSGQFTLFGGDGEASETAKSFSSRNTINETEHFYQTVQPGMGTKLFLQNLMKQKSVCFDTETTGLNPITAELVGIAFSWEATKGFYVPFPENREEAQSLIETLRPFFEDENIEKIGQNLKYDIKVLAKYNVTVKGKLFDTMLAHYLINPDMRHNMDVLSETYLNYTPVSITELIGKKGKNQKSMREVPIEQQTEYAVEDADITLQLKEHFQNELGEANTQTLFDDIEIPLLRVLADMELEGINLDEDFLRKLSSELENDIKKLETAIYESAGEEFNIASPKQLGDILFDKMKLVDKPKKTKTGQYSTAEDVLSYLAKDHSIIRDVLEYRGLTKLKSTYVDALPTQVEPSTNRVHTDYMQTVAATGRLSSNNPNLQNIPIRTERGREVRKAFIPRDKDHVLLAADYSQIELRIIAALSEEETMIDAFKNGEDIHASTAAKVFGIPISEVTREQRGNAKTVNFGIIYGVSAFGLSNQTDLSRSEAKDLIDTYYETYPKLRKYMSRQVDFARDHGYVQTVLGRRRYLKDINSRNGVVRGAAERNAVNAPIQGSAADIIKIAMINIHKRLSEENFKSKMLLQVHDELVFDAYKPELDKLRPLIKTEMENAYKLAVPLDVEIGEGENWLEAH</sequence>
<keyword evidence="7" id="KW-0540">Nuclease</keyword>
<reference evidence="21 22" key="1">
    <citation type="submission" date="2020-04" db="EMBL/GenBank/DDBJ databases">
        <title>Genome sequence of Altibacter aquimarinus strain ALE3EI.</title>
        <authorList>
            <person name="Oh H.-M."/>
            <person name="Jang D."/>
        </authorList>
    </citation>
    <scope>NUCLEOTIDE SEQUENCE [LARGE SCALE GENOMIC DNA]</scope>
    <source>
        <strain evidence="21 22">ALE3EI</strain>
    </source>
</reference>
<feature type="compositionally biased region" description="Low complexity" evidence="17">
    <location>
        <begin position="314"/>
        <end position="328"/>
    </location>
</feature>
<evidence type="ECO:0000259" key="20">
    <source>
        <dbReference type="SMART" id="SM00482"/>
    </source>
</evidence>
<dbReference type="InterPro" id="IPR020045">
    <property type="entry name" value="DNA_polI_H3TH"/>
</dbReference>
<keyword evidence="12 16" id="KW-0238">DNA-binding</keyword>
<evidence type="ECO:0000256" key="7">
    <source>
        <dbReference type="ARBA" id="ARBA00022722"/>
    </source>
</evidence>
<keyword evidence="5 16" id="KW-0548">Nucleotidyltransferase</keyword>
<dbReference type="CDD" id="cd08637">
    <property type="entry name" value="DNA_pol_A_pol_I_C"/>
    <property type="match status" value="1"/>
</dbReference>
<dbReference type="FunFam" id="1.20.1060.10:FF:000001">
    <property type="entry name" value="DNA polymerase I"/>
    <property type="match status" value="1"/>
</dbReference>
<name>A0A7G8PTU3_9FLAO</name>
<dbReference type="InterPro" id="IPR002562">
    <property type="entry name" value="3'-5'_exonuclease_dom"/>
</dbReference>
<dbReference type="NCBIfam" id="NF004397">
    <property type="entry name" value="PRK05755.1"/>
    <property type="match status" value="1"/>
</dbReference>
<evidence type="ECO:0000313" key="22">
    <source>
        <dbReference type="Proteomes" id="UP000515514"/>
    </source>
</evidence>
<dbReference type="Pfam" id="PF01612">
    <property type="entry name" value="DNA_pol_A_exo1"/>
    <property type="match status" value="1"/>
</dbReference>
<dbReference type="FunFam" id="1.10.150.20:FF:000003">
    <property type="entry name" value="DNA polymerase I"/>
    <property type="match status" value="1"/>
</dbReference>
<evidence type="ECO:0000259" key="18">
    <source>
        <dbReference type="SMART" id="SM00474"/>
    </source>
</evidence>
<dbReference type="InterPro" id="IPR008918">
    <property type="entry name" value="HhH2"/>
</dbReference>
<feature type="region of interest" description="Disordered" evidence="17">
    <location>
        <begin position="296"/>
        <end position="355"/>
    </location>
</feature>
<dbReference type="Proteomes" id="UP000515514">
    <property type="component" value="Chromosome"/>
</dbReference>
<dbReference type="GO" id="GO:0008409">
    <property type="term" value="F:5'-3' exonuclease activity"/>
    <property type="evidence" value="ECO:0007669"/>
    <property type="project" value="UniProtKB-UniRule"/>
</dbReference>
<keyword evidence="10 16" id="KW-0269">Exonuclease</keyword>
<dbReference type="Pfam" id="PF01367">
    <property type="entry name" value="5_3_exonuc"/>
    <property type="match status" value="1"/>
</dbReference>
<feature type="domain" description="5'-3' exonuclease" evidence="19">
    <location>
        <begin position="5"/>
        <end position="265"/>
    </location>
</feature>
<dbReference type="GO" id="GO:0006302">
    <property type="term" value="P:double-strand break repair"/>
    <property type="evidence" value="ECO:0007669"/>
    <property type="project" value="TreeGrafter"/>
</dbReference>
<dbReference type="EC" id="2.7.7.7" evidence="2 15"/>
<accession>A0A7G8PTU3</accession>
<dbReference type="CDD" id="cd06139">
    <property type="entry name" value="DNA_polA_I_Ecoli_like_exo"/>
    <property type="match status" value="1"/>
</dbReference>
<dbReference type="InterPro" id="IPR036279">
    <property type="entry name" value="5-3_exonuclease_C_sf"/>
</dbReference>
<evidence type="ECO:0000256" key="8">
    <source>
        <dbReference type="ARBA" id="ARBA00022763"/>
    </source>
</evidence>
<keyword evidence="9 16" id="KW-0378">Hydrolase</keyword>
<keyword evidence="8 16" id="KW-0227">DNA damage</keyword>
<evidence type="ECO:0000256" key="3">
    <source>
        <dbReference type="ARBA" id="ARBA00020311"/>
    </source>
</evidence>
<dbReference type="NCBIfam" id="TIGR00593">
    <property type="entry name" value="pola"/>
    <property type="match status" value="1"/>
</dbReference>
<keyword evidence="11 16" id="KW-0239">DNA-directed DNA polymerase</keyword>
<evidence type="ECO:0000256" key="6">
    <source>
        <dbReference type="ARBA" id="ARBA00022705"/>
    </source>
</evidence>
<evidence type="ECO:0000256" key="11">
    <source>
        <dbReference type="ARBA" id="ARBA00022932"/>
    </source>
</evidence>
<dbReference type="PRINTS" id="PR00868">
    <property type="entry name" value="DNAPOLI"/>
</dbReference>
<keyword evidence="22" id="KW-1185">Reference proteome</keyword>
<dbReference type="EMBL" id="CP052909">
    <property type="protein sequence ID" value="QNJ97759.1"/>
    <property type="molecule type" value="Genomic_DNA"/>
</dbReference>
<dbReference type="Pfam" id="PF00476">
    <property type="entry name" value="DNA_pol_A"/>
    <property type="match status" value="1"/>
</dbReference>
<dbReference type="GO" id="GO:0006261">
    <property type="term" value="P:DNA-templated DNA replication"/>
    <property type="evidence" value="ECO:0007669"/>
    <property type="project" value="UniProtKB-UniRule"/>
</dbReference>
<keyword evidence="6 16" id="KW-0235">DNA replication</keyword>
<evidence type="ECO:0000256" key="16">
    <source>
        <dbReference type="RuleBase" id="RU004460"/>
    </source>
</evidence>
<dbReference type="AlphaFoldDB" id="A0A7G8PTU3"/>
<dbReference type="InterPro" id="IPR002298">
    <property type="entry name" value="DNA_polymerase_A"/>
</dbReference>
<feature type="domain" description="3'-5' exonuclease" evidence="18">
    <location>
        <begin position="367"/>
        <end position="548"/>
    </location>
</feature>
<dbReference type="SUPFAM" id="SSF53098">
    <property type="entry name" value="Ribonuclease H-like"/>
    <property type="match status" value="1"/>
</dbReference>
<dbReference type="Gene3D" id="1.10.150.20">
    <property type="entry name" value="5' to 3' exonuclease, C-terminal subdomain"/>
    <property type="match status" value="2"/>
</dbReference>
<dbReference type="InterPro" id="IPR002421">
    <property type="entry name" value="5-3_exonuclease"/>
</dbReference>
<dbReference type="Gene3D" id="1.20.1060.10">
    <property type="entry name" value="Taq DNA Polymerase, Chain T, domain 4"/>
    <property type="match status" value="1"/>
</dbReference>
<dbReference type="CDD" id="cd09898">
    <property type="entry name" value="H3TH_53EXO"/>
    <property type="match status" value="1"/>
</dbReference>
<comment type="similarity">
    <text evidence="1 16">Belongs to the DNA polymerase type-A family.</text>
</comment>
<dbReference type="PANTHER" id="PTHR10133:SF27">
    <property type="entry name" value="DNA POLYMERASE NU"/>
    <property type="match status" value="1"/>
</dbReference>
<dbReference type="PANTHER" id="PTHR10133">
    <property type="entry name" value="DNA POLYMERASE I"/>
    <property type="match status" value="1"/>
</dbReference>
<dbReference type="SUPFAM" id="SSF47807">
    <property type="entry name" value="5' to 3' exonuclease, C-terminal subdomain"/>
    <property type="match status" value="1"/>
</dbReference>
<dbReference type="GO" id="GO:0008408">
    <property type="term" value="F:3'-5' exonuclease activity"/>
    <property type="evidence" value="ECO:0007669"/>
    <property type="project" value="UniProtKB-UniRule"/>
</dbReference>
<dbReference type="SUPFAM" id="SSF88723">
    <property type="entry name" value="PIN domain-like"/>
    <property type="match status" value="1"/>
</dbReference>
<evidence type="ECO:0000256" key="2">
    <source>
        <dbReference type="ARBA" id="ARBA00012417"/>
    </source>
</evidence>
<dbReference type="GO" id="GO:0003677">
    <property type="term" value="F:DNA binding"/>
    <property type="evidence" value="ECO:0007669"/>
    <property type="project" value="UniProtKB-UniRule"/>
</dbReference>
<comment type="function">
    <text evidence="16">In addition to polymerase activity, this DNA polymerase exhibits 3'-5' and 5'-3' exonuclease activity.</text>
</comment>
<protein>
    <recommendedName>
        <fullName evidence="3 15">DNA polymerase I</fullName>
        <ecNumber evidence="2 15">2.7.7.7</ecNumber>
    </recommendedName>
</protein>
<dbReference type="SMART" id="SM00482">
    <property type="entry name" value="POLAc"/>
    <property type="match status" value="1"/>
</dbReference>
<dbReference type="Gene3D" id="3.30.420.10">
    <property type="entry name" value="Ribonuclease H-like superfamily/Ribonuclease H"/>
    <property type="match status" value="1"/>
</dbReference>
<dbReference type="InterPro" id="IPR012337">
    <property type="entry name" value="RNaseH-like_sf"/>
</dbReference>
<dbReference type="FunFam" id="1.10.150.20:FF:000002">
    <property type="entry name" value="DNA polymerase I"/>
    <property type="match status" value="1"/>
</dbReference>
<dbReference type="InterPro" id="IPR029060">
    <property type="entry name" value="PIN-like_dom_sf"/>
</dbReference>
<evidence type="ECO:0000259" key="19">
    <source>
        <dbReference type="SMART" id="SM00475"/>
    </source>
</evidence>
<dbReference type="InterPro" id="IPR018320">
    <property type="entry name" value="DNA_polymerase_1"/>
</dbReference>
<comment type="catalytic activity">
    <reaction evidence="14 16">
        <text>DNA(n) + a 2'-deoxyribonucleoside 5'-triphosphate = DNA(n+1) + diphosphate</text>
        <dbReference type="Rhea" id="RHEA:22508"/>
        <dbReference type="Rhea" id="RHEA-COMP:17339"/>
        <dbReference type="Rhea" id="RHEA-COMP:17340"/>
        <dbReference type="ChEBI" id="CHEBI:33019"/>
        <dbReference type="ChEBI" id="CHEBI:61560"/>
        <dbReference type="ChEBI" id="CHEBI:173112"/>
        <dbReference type="EC" id="2.7.7.7"/>
    </reaction>
</comment>
<organism evidence="21 22">
    <name type="scientific">Constantimarinum furrinae</name>
    <dbReference type="NCBI Taxonomy" id="2562285"/>
    <lineage>
        <taxon>Bacteria</taxon>
        <taxon>Pseudomonadati</taxon>
        <taxon>Bacteroidota</taxon>
        <taxon>Flavobacteriia</taxon>
        <taxon>Flavobacteriales</taxon>
        <taxon>Flavobacteriaceae</taxon>
        <taxon>Altibacter/Constantimarinum group</taxon>
        <taxon>Constantimarinum</taxon>
    </lineage>
</organism>
<evidence type="ECO:0000256" key="10">
    <source>
        <dbReference type="ARBA" id="ARBA00022839"/>
    </source>
</evidence>
<evidence type="ECO:0000256" key="5">
    <source>
        <dbReference type="ARBA" id="ARBA00022695"/>
    </source>
</evidence>
<evidence type="ECO:0000256" key="14">
    <source>
        <dbReference type="ARBA" id="ARBA00049244"/>
    </source>
</evidence>
<dbReference type="RefSeq" id="WP_186991921.1">
    <property type="nucleotide sequence ID" value="NZ_CP052909.1"/>
</dbReference>
<dbReference type="SMART" id="SM00279">
    <property type="entry name" value="HhH2"/>
    <property type="match status" value="1"/>
</dbReference>
<dbReference type="SMART" id="SM00475">
    <property type="entry name" value="53EXOc"/>
    <property type="match status" value="1"/>
</dbReference>
<evidence type="ECO:0000256" key="12">
    <source>
        <dbReference type="ARBA" id="ARBA00023125"/>
    </source>
</evidence>
<gene>
    <name evidence="16" type="primary">polA</name>
    <name evidence="21" type="ORF">ALE3EI_1190</name>
</gene>
<evidence type="ECO:0000256" key="9">
    <source>
        <dbReference type="ARBA" id="ARBA00022801"/>
    </source>
</evidence>
<dbReference type="Gene3D" id="3.30.70.370">
    <property type="match status" value="1"/>
</dbReference>
<dbReference type="GO" id="GO:0003887">
    <property type="term" value="F:DNA-directed DNA polymerase activity"/>
    <property type="evidence" value="ECO:0007669"/>
    <property type="project" value="UniProtKB-UniRule"/>
</dbReference>
<dbReference type="CDD" id="cd09859">
    <property type="entry name" value="PIN_53EXO"/>
    <property type="match status" value="1"/>
</dbReference>
<evidence type="ECO:0000256" key="17">
    <source>
        <dbReference type="SAM" id="MobiDB-lite"/>
    </source>
</evidence>
<dbReference type="InterPro" id="IPR019760">
    <property type="entry name" value="DNA-dir_DNA_pol_A_CS"/>
</dbReference>
<dbReference type="KEGG" id="alti:ALE3EI_1190"/>
<dbReference type="Gene3D" id="3.40.50.1010">
    <property type="entry name" value="5'-nuclease"/>
    <property type="match status" value="1"/>
</dbReference>
<dbReference type="InterPro" id="IPR020046">
    <property type="entry name" value="5-3_exonucl_a-hlix_arch_N"/>
</dbReference>
<dbReference type="InterPro" id="IPR001098">
    <property type="entry name" value="DNA-dir_DNA_pol_A_palm_dom"/>
</dbReference>
<feature type="domain" description="DNA-directed DNA polymerase family A palm" evidence="20">
    <location>
        <begin position="717"/>
        <end position="924"/>
    </location>
</feature>
<evidence type="ECO:0000256" key="13">
    <source>
        <dbReference type="ARBA" id="ARBA00023204"/>
    </source>
</evidence>